<dbReference type="InterPro" id="IPR008949">
    <property type="entry name" value="Isoprenoid_synthase_dom_sf"/>
</dbReference>
<feature type="region of interest" description="Disordered" evidence="1">
    <location>
        <begin position="1"/>
        <end position="28"/>
    </location>
</feature>
<dbReference type="EMBL" id="JAGFBS010000014">
    <property type="protein sequence ID" value="KAG6375715.1"/>
    <property type="molecule type" value="Genomic_DNA"/>
</dbReference>
<dbReference type="OrthoDB" id="6486656at2759"/>
<dbReference type="SUPFAM" id="SSF48576">
    <property type="entry name" value="Terpenoid synthases"/>
    <property type="match status" value="1"/>
</dbReference>
<protein>
    <submittedName>
        <fullName evidence="2">Uncharacterized protein</fullName>
    </submittedName>
</protein>
<dbReference type="AlphaFoldDB" id="A0A8I2YP15"/>
<organism evidence="2 3">
    <name type="scientific">Boletus reticuloceps</name>
    <dbReference type="NCBI Taxonomy" id="495285"/>
    <lineage>
        <taxon>Eukaryota</taxon>
        <taxon>Fungi</taxon>
        <taxon>Dikarya</taxon>
        <taxon>Basidiomycota</taxon>
        <taxon>Agaricomycotina</taxon>
        <taxon>Agaricomycetes</taxon>
        <taxon>Agaricomycetidae</taxon>
        <taxon>Boletales</taxon>
        <taxon>Boletineae</taxon>
        <taxon>Boletaceae</taxon>
        <taxon>Boletoideae</taxon>
        <taxon>Boletus</taxon>
    </lineage>
</organism>
<evidence type="ECO:0000313" key="2">
    <source>
        <dbReference type="EMBL" id="KAG6375715.1"/>
    </source>
</evidence>
<keyword evidence="3" id="KW-1185">Reference proteome</keyword>
<feature type="compositionally biased region" description="Basic residues" evidence="1">
    <location>
        <begin position="1"/>
        <end position="11"/>
    </location>
</feature>
<evidence type="ECO:0000313" key="3">
    <source>
        <dbReference type="Proteomes" id="UP000683000"/>
    </source>
</evidence>
<accession>A0A8I2YP15</accession>
<sequence length="99" mass="11267">MDALRNPHKPRPIGGEVARHNPKSGSSRPSFVEYLEAVVEQDIDRSGHRIRDIKGYLEIRRETIGAKAPFALLELALDIPDEVNGDVFGTYQHDLYRKR</sequence>
<reference evidence="2" key="1">
    <citation type="submission" date="2021-03" db="EMBL/GenBank/DDBJ databases">
        <title>Evolutionary innovations through gain and loss of genes in the ectomycorrhizal Boletales.</title>
        <authorList>
            <person name="Wu G."/>
            <person name="Miyauchi S."/>
            <person name="Morin E."/>
            <person name="Yang Z.-L."/>
            <person name="Xu J."/>
            <person name="Martin F.M."/>
        </authorList>
    </citation>
    <scope>NUCLEOTIDE SEQUENCE</scope>
    <source>
        <strain evidence="2">BR01</strain>
    </source>
</reference>
<dbReference type="Proteomes" id="UP000683000">
    <property type="component" value="Unassembled WGS sequence"/>
</dbReference>
<comment type="caution">
    <text evidence="2">The sequence shown here is derived from an EMBL/GenBank/DDBJ whole genome shotgun (WGS) entry which is preliminary data.</text>
</comment>
<dbReference type="Gene3D" id="1.10.600.10">
    <property type="entry name" value="Farnesyl Diphosphate Synthase"/>
    <property type="match status" value="1"/>
</dbReference>
<dbReference type="Pfam" id="PF19086">
    <property type="entry name" value="Terpene_syn_C_2"/>
    <property type="match status" value="1"/>
</dbReference>
<proteinExistence type="predicted"/>
<name>A0A8I2YP15_9AGAM</name>
<gene>
    <name evidence="2" type="ORF">JVT61DRAFT_3291</name>
</gene>
<evidence type="ECO:0000256" key="1">
    <source>
        <dbReference type="SAM" id="MobiDB-lite"/>
    </source>
</evidence>